<feature type="transmembrane region" description="Helical" evidence="2">
    <location>
        <begin position="53"/>
        <end position="73"/>
    </location>
</feature>
<feature type="transmembrane region" description="Helical" evidence="2">
    <location>
        <begin position="80"/>
        <end position="99"/>
    </location>
</feature>
<evidence type="ECO:0000313" key="3">
    <source>
        <dbReference type="EMBL" id="AWB93438.1"/>
    </source>
</evidence>
<evidence type="ECO:0000313" key="4">
    <source>
        <dbReference type="Proteomes" id="UP000244384"/>
    </source>
</evidence>
<keyword evidence="2" id="KW-0472">Membrane</keyword>
<feature type="compositionally biased region" description="Basic residues" evidence="1">
    <location>
        <begin position="163"/>
        <end position="177"/>
    </location>
</feature>
<accession>A0A2S0WQA3</accession>
<protein>
    <submittedName>
        <fullName evidence="3">Uncharacterized protein</fullName>
    </submittedName>
</protein>
<keyword evidence="4" id="KW-1185">Reference proteome</keyword>
<evidence type="ECO:0000256" key="1">
    <source>
        <dbReference type="SAM" id="MobiDB-lite"/>
    </source>
</evidence>
<keyword evidence="2" id="KW-0812">Transmembrane</keyword>
<feature type="transmembrane region" description="Helical" evidence="2">
    <location>
        <begin position="105"/>
        <end position="128"/>
    </location>
</feature>
<feature type="transmembrane region" description="Helical" evidence="2">
    <location>
        <begin position="21"/>
        <end position="41"/>
    </location>
</feature>
<name>A0A2S0WQA3_9ACTN</name>
<dbReference type="AlphaFoldDB" id="A0A2S0WQA3"/>
<dbReference type="RefSeq" id="WP_108579797.1">
    <property type="nucleotide sequence ID" value="NZ_CP026952.1"/>
</dbReference>
<sequence>MTARHPNGFRFSDEFIKKWTNALIITLFVVTGVGVALGLASDADAAPSWLGEAAVVVIVIGVVGPILASAVLGGEAIRKGGGVIGLLFTAGFVAGGAGKGFEIPWLMWTGGVVAALGVLSFWVIGWIAKVPMYIGLPRAHGKVIQRKDSPPRDYFGGDDPRLRVKRPRRGSGGSRRR</sequence>
<accession>A0A5F2EXU0</accession>
<organism evidence="3 4">
    <name type="scientific">Aeromicrobium chenweiae</name>
    <dbReference type="NCBI Taxonomy" id="2079793"/>
    <lineage>
        <taxon>Bacteria</taxon>
        <taxon>Bacillati</taxon>
        <taxon>Actinomycetota</taxon>
        <taxon>Actinomycetes</taxon>
        <taxon>Propionibacteriales</taxon>
        <taxon>Nocardioidaceae</taxon>
        <taxon>Aeromicrobium</taxon>
    </lineage>
</organism>
<reference evidence="4" key="1">
    <citation type="submission" date="2018-01" db="EMBL/GenBank/DDBJ databases">
        <authorList>
            <person name="Li J."/>
        </authorList>
    </citation>
    <scope>NUCLEOTIDE SEQUENCE [LARGE SCALE GENOMIC DNA]</scope>
    <source>
        <strain evidence="4">592</strain>
    </source>
</reference>
<dbReference type="EMBL" id="CP026952">
    <property type="protein sequence ID" value="AWB93438.1"/>
    <property type="molecule type" value="Genomic_DNA"/>
</dbReference>
<keyword evidence="2" id="KW-1133">Transmembrane helix</keyword>
<proteinExistence type="predicted"/>
<dbReference type="KEGG" id="aez:C3E78_15135"/>
<dbReference type="Proteomes" id="UP000244384">
    <property type="component" value="Chromosome"/>
</dbReference>
<evidence type="ECO:0000256" key="2">
    <source>
        <dbReference type="SAM" id="Phobius"/>
    </source>
</evidence>
<feature type="region of interest" description="Disordered" evidence="1">
    <location>
        <begin position="147"/>
        <end position="177"/>
    </location>
</feature>
<gene>
    <name evidence="3" type="ORF">C3E78_15135</name>
</gene>